<dbReference type="EMBL" id="QXEV01000006">
    <property type="protein sequence ID" value="RIA77829.1"/>
    <property type="molecule type" value="Genomic_DNA"/>
</dbReference>
<dbReference type="GO" id="GO:0003676">
    <property type="term" value="F:nucleic acid binding"/>
    <property type="evidence" value="ECO:0007669"/>
    <property type="project" value="InterPro"/>
</dbReference>
<sequence>MEERYLTVTALTKYIKYKFDHDHNLEEVLLEGEVSNFKHNSRGHFYFTLKDENAQISATMFQSYAKNVKFEPEDGMKVFVKGVVTVYEPSGTYQINVREMKSDGVGDLYLAYEKLKAELEKEGLFDPNHKKPIPRFPKTIGVITSPTGAAIRDIINTVGRRYPLAHIILYPAIVQGDDAKDNIAMQIKKANLDGLADVLIVGRGGGSIEDLWAFNEKVVAYAIYDSIIPIISAVGHEIDFTIADFVADQRAATPTAAAEIATPNVLVLKENIISNVKQMEKRIRQMLYNKQLMMAQLDKRLESRNPLSILRHKEELLESDIERLNMRIYRILESKKHQYEILRRSLDSNNPLAIMDKGYSISSVNDKIVTSVKDIKIDDTMTTKMKNGVVVSKVMEVLENGKWEGNDIWRMYNCPREYFKGFRTSGYLFRGFR</sequence>
<dbReference type="GO" id="GO:0006308">
    <property type="term" value="P:DNA catabolic process"/>
    <property type="evidence" value="ECO:0007669"/>
    <property type="project" value="UniProtKB-UniRule"/>
</dbReference>
<gene>
    <name evidence="5" type="primary">xseA</name>
    <name evidence="9" type="ORF">EI71_00805</name>
</gene>
<evidence type="ECO:0000259" key="8">
    <source>
        <dbReference type="Pfam" id="PF13742"/>
    </source>
</evidence>
<dbReference type="InterPro" id="IPR025824">
    <property type="entry name" value="OB-fold_nuc-bd_dom"/>
</dbReference>
<comment type="caution">
    <text evidence="9">The sequence shown here is derived from an EMBL/GenBank/DDBJ whole genome shotgun (WGS) entry which is preliminary data.</text>
</comment>
<reference evidence="9 10" key="1">
    <citation type="submission" date="2018-08" db="EMBL/GenBank/DDBJ databases">
        <title>Genomic Encyclopedia of Archaeal and Bacterial Type Strains, Phase II (KMG-II): from individual species to whole genera.</title>
        <authorList>
            <person name="Goeker M."/>
        </authorList>
    </citation>
    <scope>NUCLEOTIDE SEQUENCE [LARGE SCALE GENOMIC DNA]</scope>
    <source>
        <strain evidence="9 10">ATCC 27112</strain>
    </source>
</reference>
<dbReference type="InterPro" id="IPR003753">
    <property type="entry name" value="Exonuc_VII_L"/>
</dbReference>
<accession>A0A397RZJ1</accession>
<evidence type="ECO:0000256" key="6">
    <source>
        <dbReference type="RuleBase" id="RU004355"/>
    </source>
</evidence>
<evidence type="ECO:0000256" key="1">
    <source>
        <dbReference type="ARBA" id="ARBA00022490"/>
    </source>
</evidence>
<evidence type="ECO:0000256" key="2">
    <source>
        <dbReference type="ARBA" id="ARBA00022722"/>
    </source>
</evidence>
<evidence type="ECO:0000313" key="10">
    <source>
        <dbReference type="Proteomes" id="UP000266506"/>
    </source>
</evidence>
<evidence type="ECO:0000256" key="5">
    <source>
        <dbReference type="HAMAP-Rule" id="MF_00378"/>
    </source>
</evidence>
<organism evidence="9 10">
    <name type="scientific">Anaeroplasma bactoclasticum</name>
    <dbReference type="NCBI Taxonomy" id="2088"/>
    <lineage>
        <taxon>Bacteria</taxon>
        <taxon>Bacillati</taxon>
        <taxon>Mycoplasmatota</taxon>
        <taxon>Mollicutes</taxon>
        <taxon>Anaeroplasmatales</taxon>
        <taxon>Anaeroplasmataceae</taxon>
        <taxon>Anaeroplasma</taxon>
    </lineage>
</organism>
<dbReference type="PANTHER" id="PTHR30008">
    <property type="entry name" value="EXODEOXYRIBONUCLEASE 7 LARGE SUBUNIT"/>
    <property type="match status" value="1"/>
</dbReference>
<dbReference type="Proteomes" id="UP000266506">
    <property type="component" value="Unassembled WGS sequence"/>
</dbReference>
<protein>
    <recommendedName>
        <fullName evidence="5">Exodeoxyribonuclease 7 large subunit</fullName>
        <ecNumber evidence="5">3.1.11.6</ecNumber>
    </recommendedName>
    <alternativeName>
        <fullName evidence="5">Exodeoxyribonuclease VII large subunit</fullName>
        <shortName evidence="5">Exonuclease VII large subunit</shortName>
    </alternativeName>
</protein>
<dbReference type="InterPro" id="IPR020579">
    <property type="entry name" value="Exonuc_VII_lsu_C"/>
</dbReference>
<keyword evidence="3 5" id="KW-0378">Hydrolase</keyword>
<dbReference type="Pfam" id="PF13742">
    <property type="entry name" value="tRNA_anti_2"/>
    <property type="match status" value="1"/>
</dbReference>
<feature type="domain" description="OB-fold nucleic acid binding" evidence="8">
    <location>
        <begin position="6"/>
        <end position="100"/>
    </location>
</feature>
<dbReference type="HAMAP" id="MF_00378">
    <property type="entry name" value="Exonuc_7_L"/>
    <property type="match status" value="1"/>
</dbReference>
<evidence type="ECO:0000259" key="7">
    <source>
        <dbReference type="Pfam" id="PF02601"/>
    </source>
</evidence>
<dbReference type="GO" id="GO:0005737">
    <property type="term" value="C:cytoplasm"/>
    <property type="evidence" value="ECO:0007669"/>
    <property type="project" value="UniProtKB-SubCell"/>
</dbReference>
<dbReference type="InParanoid" id="A0A397RZJ1"/>
<comment type="similarity">
    <text evidence="5 6">Belongs to the XseA family.</text>
</comment>
<proteinExistence type="inferred from homology"/>
<dbReference type="GO" id="GO:0009318">
    <property type="term" value="C:exodeoxyribonuclease VII complex"/>
    <property type="evidence" value="ECO:0007669"/>
    <property type="project" value="UniProtKB-UniRule"/>
</dbReference>
<dbReference type="AlphaFoldDB" id="A0A397RZJ1"/>
<evidence type="ECO:0000256" key="3">
    <source>
        <dbReference type="ARBA" id="ARBA00022801"/>
    </source>
</evidence>
<dbReference type="OrthoDB" id="9802795at2"/>
<dbReference type="EC" id="3.1.11.6" evidence="5"/>
<keyword evidence="2 5" id="KW-0540">Nuclease</keyword>
<dbReference type="CDD" id="cd04489">
    <property type="entry name" value="ExoVII_LU_OBF"/>
    <property type="match status" value="1"/>
</dbReference>
<evidence type="ECO:0000313" key="9">
    <source>
        <dbReference type="EMBL" id="RIA77829.1"/>
    </source>
</evidence>
<keyword evidence="10" id="KW-1185">Reference proteome</keyword>
<dbReference type="FunCoup" id="A0A397RZJ1">
    <property type="interactions" value="271"/>
</dbReference>
<feature type="domain" description="Exonuclease VII large subunit C-terminal" evidence="7">
    <location>
        <begin position="124"/>
        <end position="325"/>
    </location>
</feature>
<comment type="function">
    <text evidence="5">Bidirectionally degrades single-stranded DNA into large acid-insoluble oligonucleotides, which are then degraded further into small acid-soluble oligonucleotides.</text>
</comment>
<dbReference type="NCBIfam" id="TIGR00237">
    <property type="entry name" value="xseA"/>
    <property type="match status" value="1"/>
</dbReference>
<dbReference type="Pfam" id="PF02601">
    <property type="entry name" value="Exonuc_VII_L"/>
    <property type="match status" value="1"/>
</dbReference>
<comment type="subunit">
    <text evidence="5">Heterooligomer composed of large and small subunits.</text>
</comment>
<name>A0A397RZJ1_9MOLU</name>
<keyword evidence="1 5" id="KW-0963">Cytoplasm</keyword>
<dbReference type="GO" id="GO:0008855">
    <property type="term" value="F:exodeoxyribonuclease VII activity"/>
    <property type="evidence" value="ECO:0007669"/>
    <property type="project" value="UniProtKB-UniRule"/>
</dbReference>
<comment type="catalytic activity">
    <reaction evidence="5 6">
        <text>Exonucleolytic cleavage in either 5'- to 3'- or 3'- to 5'-direction to yield nucleoside 5'-phosphates.</text>
        <dbReference type="EC" id="3.1.11.6"/>
    </reaction>
</comment>
<keyword evidence="4 5" id="KW-0269">Exonuclease</keyword>
<comment type="subcellular location">
    <subcellularLocation>
        <location evidence="5 6">Cytoplasm</location>
    </subcellularLocation>
</comment>
<dbReference type="PANTHER" id="PTHR30008:SF0">
    <property type="entry name" value="EXODEOXYRIBONUCLEASE 7 LARGE SUBUNIT"/>
    <property type="match status" value="1"/>
</dbReference>
<evidence type="ECO:0000256" key="4">
    <source>
        <dbReference type="ARBA" id="ARBA00022839"/>
    </source>
</evidence>